<keyword evidence="3" id="KW-1185">Reference proteome</keyword>
<feature type="transmembrane region" description="Helical" evidence="1">
    <location>
        <begin position="98"/>
        <end position="116"/>
    </location>
</feature>
<dbReference type="Pfam" id="PF07224">
    <property type="entry name" value="Chlorophyllase"/>
    <property type="match status" value="1"/>
</dbReference>
<evidence type="ECO:0000313" key="3">
    <source>
        <dbReference type="Proteomes" id="UP000077355"/>
    </source>
</evidence>
<sequence>MELETTIYTPVKPSFPSRMRFRVKTTFALDTRFWRIAQSGVWASFCFIFALTSLSMPTGLGTTLDIFLSITVGTLGLAISAILLALLLALIGLPIPRLFIGGVLFDLIATYLLFWIPGSGIAVSIASSVIITLLGVLLGCWMAIIASQHIKTRTKWIFSITLCILASIVISLLSSEKSDINREFSISNSEVSTIPLSSPADPGLFDTTYFTYGSGYDLHREEYGLKAELKSSTVDASSYINKWPRLRSLFWGFDQKSLPLNGRVWMPAGEGPYPLVLMVHGNHLMEDYSDGGYGYLGELLASRGFIAISVDENFLNYSVWSNIPENDIKARTWLLLKHLQQIEIFSDQSNSPFYHNVNFEQIALIGHSRGGQAVAMAADAERWFRSDPDLKNDLNNFSIKAVIALAPTDTKVDGIQAKLRNISYMVLQGSRDGDLNEYFGERQYDRASFTPDAVGFKTYLHIPNANHSQFNTSWGGLDISMPKGLLLNRSEMMLASDQRQIAKVYISAFLETTLHDSQDYNPLFRDYRTGRDWLPDSIYYNRYEDGNFLALARYDEDKDRTTLLNKGTAEASNGLRWSEEASTSQNKSVLLEKRGNKSQPSSYSLSWDEGKIINQFTEADGLSLSIADQSMEVGLEQNNILPLSEITITLDTSDGVSVTLPLSQFMTLQPMIIPQFTKNKWLEKHFDDGNYNLPEKAILQTIELPFEDFERANSNFKPAHIHRFTLNFNTGPIKIILDDVGLYRN</sequence>
<name>A0A168QZG5_9BACL</name>
<evidence type="ECO:0000256" key="1">
    <source>
        <dbReference type="SAM" id="Phobius"/>
    </source>
</evidence>
<keyword evidence="1" id="KW-0472">Membrane</keyword>
<dbReference type="EMBL" id="LVJI01000001">
    <property type="protein sequence ID" value="OAB48394.1"/>
    <property type="molecule type" value="Genomic_DNA"/>
</dbReference>
<feature type="transmembrane region" description="Helical" evidence="1">
    <location>
        <begin position="41"/>
        <end position="60"/>
    </location>
</feature>
<feature type="transmembrane region" description="Helical" evidence="1">
    <location>
        <begin position="156"/>
        <end position="174"/>
    </location>
</feature>
<dbReference type="InterPro" id="IPR017395">
    <property type="entry name" value="Chlorophyllase-like"/>
</dbReference>
<dbReference type="SUPFAM" id="SSF53474">
    <property type="entry name" value="alpha/beta-Hydrolases"/>
    <property type="match status" value="1"/>
</dbReference>
<dbReference type="GO" id="GO:0047746">
    <property type="term" value="F:chlorophyllase activity"/>
    <property type="evidence" value="ECO:0007669"/>
    <property type="project" value="TreeGrafter"/>
</dbReference>
<feature type="transmembrane region" description="Helical" evidence="1">
    <location>
        <begin position="122"/>
        <end position="144"/>
    </location>
</feature>
<keyword evidence="1" id="KW-1133">Transmembrane helix</keyword>
<dbReference type="ESTHER" id="9bacl-a0a168qzg5">
    <property type="family name" value="Chlorophyllase"/>
</dbReference>
<dbReference type="GO" id="GO:0015996">
    <property type="term" value="P:chlorophyll catabolic process"/>
    <property type="evidence" value="ECO:0007669"/>
    <property type="project" value="TreeGrafter"/>
</dbReference>
<dbReference type="PANTHER" id="PTHR33428:SF2">
    <property type="entry name" value="CHLOROPHYLLASE-2"/>
    <property type="match status" value="1"/>
</dbReference>
<dbReference type="InterPro" id="IPR029058">
    <property type="entry name" value="AB_hydrolase_fold"/>
</dbReference>
<organism evidence="2 3">
    <name type="scientific">Paenibacillus antarcticus</name>
    <dbReference type="NCBI Taxonomy" id="253703"/>
    <lineage>
        <taxon>Bacteria</taxon>
        <taxon>Bacillati</taxon>
        <taxon>Bacillota</taxon>
        <taxon>Bacilli</taxon>
        <taxon>Bacillales</taxon>
        <taxon>Paenibacillaceae</taxon>
        <taxon>Paenibacillus</taxon>
    </lineage>
</organism>
<dbReference type="RefSeq" id="WP_068646026.1">
    <property type="nucleotide sequence ID" value="NZ_CP043611.1"/>
</dbReference>
<evidence type="ECO:0008006" key="4">
    <source>
        <dbReference type="Google" id="ProtNLM"/>
    </source>
</evidence>
<reference evidence="2 3" key="1">
    <citation type="submission" date="2016-03" db="EMBL/GenBank/DDBJ databases">
        <title>Draft genome sequence of Paenibacillus antarcticus CECT 5836.</title>
        <authorList>
            <person name="Shin S.-K."/>
            <person name="Yi H."/>
        </authorList>
    </citation>
    <scope>NUCLEOTIDE SEQUENCE [LARGE SCALE GENOMIC DNA]</scope>
    <source>
        <strain evidence="2 3">CECT 5836</strain>
    </source>
</reference>
<dbReference type="AlphaFoldDB" id="A0A168QZG5"/>
<dbReference type="Gene3D" id="3.40.50.1820">
    <property type="entry name" value="alpha/beta hydrolase"/>
    <property type="match status" value="1"/>
</dbReference>
<dbReference type="Proteomes" id="UP000077355">
    <property type="component" value="Unassembled WGS sequence"/>
</dbReference>
<comment type="caution">
    <text evidence="2">The sequence shown here is derived from an EMBL/GenBank/DDBJ whole genome shotgun (WGS) entry which is preliminary data.</text>
</comment>
<protein>
    <recommendedName>
        <fullName evidence="4">Alpha/beta hydrolase</fullName>
    </recommendedName>
</protein>
<keyword evidence="1" id="KW-0812">Transmembrane</keyword>
<feature type="transmembrane region" description="Helical" evidence="1">
    <location>
        <begin position="66"/>
        <end position="91"/>
    </location>
</feature>
<dbReference type="OrthoDB" id="9808543at2"/>
<accession>A0A168QZG5</accession>
<proteinExistence type="predicted"/>
<dbReference type="PANTHER" id="PTHR33428">
    <property type="entry name" value="CHLOROPHYLLASE-2, CHLOROPLASTIC"/>
    <property type="match status" value="1"/>
</dbReference>
<evidence type="ECO:0000313" key="2">
    <source>
        <dbReference type="EMBL" id="OAB48394.1"/>
    </source>
</evidence>
<gene>
    <name evidence="2" type="ORF">PBAT_01820</name>
</gene>